<dbReference type="RefSeq" id="WP_283714480.1">
    <property type="nucleotide sequence ID" value="NZ_JASJND010000001.1"/>
</dbReference>
<proteinExistence type="predicted"/>
<dbReference type="Proteomes" id="UP001321481">
    <property type="component" value="Unassembled WGS sequence"/>
</dbReference>
<gene>
    <name evidence="2" type="ORF">QNI14_01845</name>
</gene>
<dbReference type="SUPFAM" id="SSF110857">
    <property type="entry name" value="Gamma-glutamyl cyclotransferase-like"/>
    <property type="match status" value="1"/>
</dbReference>
<dbReference type="InterPro" id="IPR036568">
    <property type="entry name" value="GGCT-like_sf"/>
</dbReference>
<dbReference type="Gene3D" id="3.10.490.10">
    <property type="entry name" value="Gamma-glutamyl cyclotransferase-like"/>
    <property type="match status" value="1"/>
</dbReference>
<dbReference type="Pfam" id="PF06094">
    <property type="entry name" value="GGACT"/>
    <property type="match status" value="1"/>
</dbReference>
<comment type="caution">
    <text evidence="2">The sequence shown here is derived from an EMBL/GenBank/DDBJ whole genome shotgun (WGS) entry which is preliminary data.</text>
</comment>
<organism evidence="2 3">
    <name type="scientific">Microbacterium dauci</name>
    <dbReference type="NCBI Taxonomy" id="3048008"/>
    <lineage>
        <taxon>Bacteria</taxon>
        <taxon>Bacillati</taxon>
        <taxon>Actinomycetota</taxon>
        <taxon>Actinomycetes</taxon>
        <taxon>Micrococcales</taxon>
        <taxon>Microbacteriaceae</taxon>
        <taxon>Microbacterium</taxon>
    </lineage>
</organism>
<dbReference type="InterPro" id="IPR009288">
    <property type="entry name" value="AIG2-like_dom"/>
</dbReference>
<evidence type="ECO:0000313" key="3">
    <source>
        <dbReference type="Proteomes" id="UP001321481"/>
    </source>
</evidence>
<evidence type="ECO:0000313" key="2">
    <source>
        <dbReference type="EMBL" id="MDJ1113189.1"/>
    </source>
</evidence>
<keyword evidence="3" id="KW-1185">Reference proteome</keyword>
<accession>A0ABT6ZAK7</accession>
<protein>
    <submittedName>
        <fullName evidence="2">Gamma-glutamylcyclotransferase family protein</fullName>
    </submittedName>
</protein>
<dbReference type="EMBL" id="JASJND010000001">
    <property type="protein sequence ID" value="MDJ1113189.1"/>
    <property type="molecule type" value="Genomic_DNA"/>
</dbReference>
<name>A0ABT6ZAK7_9MICO</name>
<evidence type="ECO:0000259" key="1">
    <source>
        <dbReference type="Pfam" id="PF06094"/>
    </source>
</evidence>
<dbReference type="CDD" id="cd06661">
    <property type="entry name" value="GGCT_like"/>
    <property type="match status" value="1"/>
</dbReference>
<feature type="domain" description="Gamma-glutamylcyclotransferase AIG2-like" evidence="1">
    <location>
        <begin position="10"/>
        <end position="114"/>
    </location>
</feature>
<reference evidence="2 3" key="1">
    <citation type="submission" date="2023-05" db="EMBL/GenBank/DDBJ databases">
        <title>Microbacterium dauci sp.nov., Isolated from Carrot Rhizosphere Soil.</title>
        <authorList>
            <person name="Xiao Z."/>
            <person name="Zheng J."/>
        </authorList>
    </citation>
    <scope>NUCLEOTIDE SEQUENCE [LARGE SCALE GENOMIC DNA]</scope>
    <source>
        <strain evidence="2 3">LX3-4</strain>
    </source>
</reference>
<sequence length="115" mass="12683">MTVEPADQLLFTYDTLQHAEVQLDTFGRIPESEPDILPGYTVDYAEIEDPRVVERSGLGSHPILRATGNPVDKVVGRVLRVTAAEIDAADEYEVALYHRVAVVLTSGRTAWVYVG</sequence>
<dbReference type="InterPro" id="IPR013024">
    <property type="entry name" value="GGCT-like"/>
</dbReference>